<dbReference type="PANTHER" id="PTHR43353">
    <property type="entry name" value="SUCCINATE-SEMIALDEHYDE DEHYDROGENASE, MITOCHONDRIAL"/>
    <property type="match status" value="1"/>
</dbReference>
<dbReference type="SUPFAM" id="SSF53720">
    <property type="entry name" value="ALDH-like"/>
    <property type="match status" value="1"/>
</dbReference>
<sequence length="492" mass="52518">MTIFRDLNLRNSELLRDRAFVGGTWVDAPSSTRITVTDPFDGSPIADLPSLGLDAVRLAIDLAHDTQKSWAARPARERSAVLKRWYDLIIANSEDLAVILTREQGKPLAEARGEILANARYIEWFAEEAKRIDGDLIAGPSGDQRLMVLKQPVGTCAAITPWNFPNGMITRKAGPAFAAGCSMVLKPASQTPLSALALALLAQQAGIPNGLFSVVTGPAQAIGEEFCTNPKIAKISFTGSTEVGRWLMERGAPQIKRLSLELGGNAPFIVFNDADIDTAVEGAIASKFRNAGQTCVCANRLYVQDGIYADFATALSKRVAELRLGDGGDPETSQGPLIDQKAVAKIEEHIADATAKGAKVITGGRRSELGGNFFEPTVMTGVTQSMKVAREETFAPLAPLISFTTETEAIAMANETEYGLASYLFTRDYARIWRVAEALQAGMVGVNTGLIGSEAAPFGGVKQSGLGREGSKYGIAEYLDIKYVCLAGIGPS</sequence>
<evidence type="ECO:0000256" key="1">
    <source>
        <dbReference type="ARBA" id="ARBA00009986"/>
    </source>
</evidence>
<feature type="active site" evidence="5">
    <location>
        <position position="261"/>
    </location>
</feature>
<dbReference type="GO" id="GO:0009450">
    <property type="term" value="P:gamma-aminobutyric acid catabolic process"/>
    <property type="evidence" value="ECO:0007669"/>
    <property type="project" value="InterPro"/>
</dbReference>
<gene>
    <name evidence="8" type="ORF">DC430_20640</name>
</gene>
<dbReference type="Pfam" id="PF00171">
    <property type="entry name" value="Aldedh"/>
    <property type="match status" value="1"/>
</dbReference>
<evidence type="ECO:0000313" key="9">
    <source>
        <dbReference type="Proteomes" id="UP000244335"/>
    </source>
</evidence>
<dbReference type="GO" id="GO:0005829">
    <property type="term" value="C:cytosol"/>
    <property type="evidence" value="ECO:0007669"/>
    <property type="project" value="TreeGrafter"/>
</dbReference>
<dbReference type="Gene3D" id="3.40.605.10">
    <property type="entry name" value="Aldehyde Dehydrogenase, Chain A, domain 1"/>
    <property type="match status" value="1"/>
</dbReference>
<dbReference type="FunFam" id="3.40.605.10:FF:000005">
    <property type="entry name" value="Succinate-semialdehyde dehydrogenase I"/>
    <property type="match status" value="1"/>
</dbReference>
<dbReference type="FunFam" id="3.40.309.10:FF:000004">
    <property type="entry name" value="Succinate-semialdehyde dehydrogenase I"/>
    <property type="match status" value="1"/>
</dbReference>
<protein>
    <submittedName>
        <fullName evidence="8">Succinate-semialdehyde dehydrogenase (NADP(+))</fullName>
    </submittedName>
</protein>
<dbReference type="InterPro" id="IPR016161">
    <property type="entry name" value="Ald_DH/histidinol_DH"/>
</dbReference>
<dbReference type="GO" id="GO:0004777">
    <property type="term" value="F:succinate-semialdehyde dehydrogenase (NAD+) activity"/>
    <property type="evidence" value="ECO:0007669"/>
    <property type="project" value="TreeGrafter"/>
</dbReference>
<evidence type="ECO:0000256" key="3">
    <source>
        <dbReference type="ARBA" id="ARBA00023002"/>
    </source>
</evidence>
<dbReference type="InterPro" id="IPR016160">
    <property type="entry name" value="Ald_DH_CS_CYS"/>
</dbReference>
<comment type="caution">
    <text evidence="8">The sequence shown here is derived from an EMBL/GenBank/DDBJ whole genome shotgun (WGS) entry which is preliminary data.</text>
</comment>
<dbReference type="AlphaFoldDB" id="A0AA92C0F6"/>
<dbReference type="Gene3D" id="3.40.309.10">
    <property type="entry name" value="Aldehyde Dehydrogenase, Chain A, domain 2"/>
    <property type="match status" value="1"/>
</dbReference>
<keyword evidence="3 6" id="KW-0560">Oxidoreductase</keyword>
<dbReference type="PROSITE" id="PS00687">
    <property type="entry name" value="ALDEHYDE_DEHYDR_GLU"/>
    <property type="match status" value="1"/>
</dbReference>
<evidence type="ECO:0000256" key="4">
    <source>
        <dbReference type="ARBA" id="ARBA00023097"/>
    </source>
</evidence>
<evidence type="ECO:0000259" key="7">
    <source>
        <dbReference type="Pfam" id="PF00171"/>
    </source>
</evidence>
<keyword evidence="2" id="KW-0630">Potassium</keyword>
<dbReference type="EMBL" id="QDFR01000010">
    <property type="protein sequence ID" value="PVE50599.1"/>
    <property type="molecule type" value="Genomic_DNA"/>
</dbReference>
<dbReference type="FunFam" id="3.40.605.10:FF:000026">
    <property type="entry name" value="Aldehyde dehydrogenase, putative"/>
    <property type="match status" value="1"/>
</dbReference>
<dbReference type="InterPro" id="IPR050740">
    <property type="entry name" value="Aldehyde_DH_Superfamily"/>
</dbReference>
<evidence type="ECO:0000256" key="2">
    <source>
        <dbReference type="ARBA" id="ARBA00022958"/>
    </source>
</evidence>
<dbReference type="Proteomes" id="UP000244335">
    <property type="component" value="Unassembled WGS sequence"/>
</dbReference>
<organism evidence="8 9">
    <name type="scientific">Rhizobium rhizogenes</name>
    <name type="common">Agrobacterium rhizogenes</name>
    <dbReference type="NCBI Taxonomy" id="359"/>
    <lineage>
        <taxon>Bacteria</taxon>
        <taxon>Pseudomonadati</taxon>
        <taxon>Pseudomonadota</taxon>
        <taxon>Alphaproteobacteria</taxon>
        <taxon>Hyphomicrobiales</taxon>
        <taxon>Rhizobiaceae</taxon>
        <taxon>Rhizobium/Agrobacterium group</taxon>
        <taxon>Rhizobium</taxon>
    </lineage>
</organism>
<evidence type="ECO:0000256" key="5">
    <source>
        <dbReference type="PROSITE-ProRule" id="PRU10007"/>
    </source>
</evidence>
<keyword evidence="4" id="KW-0558">Oxidation</keyword>
<comment type="similarity">
    <text evidence="1 6">Belongs to the aldehyde dehydrogenase family.</text>
</comment>
<dbReference type="InterPro" id="IPR016162">
    <property type="entry name" value="Ald_DH_N"/>
</dbReference>
<dbReference type="RefSeq" id="WP_116494684.1">
    <property type="nucleotide sequence ID" value="NZ_QDFR01000010.1"/>
</dbReference>
<dbReference type="PANTHER" id="PTHR43353:SF5">
    <property type="entry name" value="SUCCINATE-SEMIALDEHYDE DEHYDROGENASE, MITOCHONDRIAL"/>
    <property type="match status" value="1"/>
</dbReference>
<reference evidence="8 9" key="1">
    <citation type="submission" date="2018-04" db="EMBL/GenBank/DDBJ databases">
        <authorList>
            <person name="Hagen T."/>
        </authorList>
    </citation>
    <scope>NUCLEOTIDE SEQUENCE [LARGE SCALE GENOMIC DNA]</scope>
    <source>
        <strain evidence="8 9">TPD7009</strain>
    </source>
</reference>
<dbReference type="CDD" id="cd07103">
    <property type="entry name" value="ALDH_F5_SSADH_GabD"/>
    <property type="match status" value="1"/>
</dbReference>
<dbReference type="InterPro" id="IPR029510">
    <property type="entry name" value="Ald_DH_CS_GLU"/>
</dbReference>
<feature type="domain" description="Aldehyde dehydrogenase" evidence="7">
    <location>
        <begin position="25"/>
        <end position="484"/>
    </location>
</feature>
<dbReference type="InterPro" id="IPR016163">
    <property type="entry name" value="Ald_DH_C"/>
</dbReference>
<evidence type="ECO:0000256" key="6">
    <source>
        <dbReference type="RuleBase" id="RU003345"/>
    </source>
</evidence>
<dbReference type="NCBIfam" id="TIGR01780">
    <property type="entry name" value="SSADH"/>
    <property type="match status" value="1"/>
</dbReference>
<dbReference type="InterPro" id="IPR010102">
    <property type="entry name" value="Succ_semiAld_DH"/>
</dbReference>
<name>A0AA92C0F6_RHIRH</name>
<dbReference type="PROSITE" id="PS00070">
    <property type="entry name" value="ALDEHYDE_DEHYDR_CYS"/>
    <property type="match status" value="1"/>
</dbReference>
<dbReference type="InterPro" id="IPR015590">
    <property type="entry name" value="Aldehyde_DH_dom"/>
</dbReference>
<evidence type="ECO:0000313" key="8">
    <source>
        <dbReference type="EMBL" id="PVE50599.1"/>
    </source>
</evidence>
<accession>A0AA92C0F6</accession>
<proteinExistence type="inferred from homology"/>